<feature type="domain" description="Metallo-beta-lactamase" evidence="1">
    <location>
        <begin position="43"/>
        <end position="117"/>
    </location>
</feature>
<name>T1BIU0_9ZZZZ</name>
<dbReference type="Pfam" id="PF00753">
    <property type="entry name" value="Lactamase_B"/>
    <property type="match status" value="1"/>
</dbReference>
<gene>
    <name evidence="2" type="ORF">B2A_06162</name>
</gene>
<evidence type="ECO:0000259" key="1">
    <source>
        <dbReference type="Pfam" id="PF00753"/>
    </source>
</evidence>
<dbReference type="SUPFAM" id="SSF56281">
    <property type="entry name" value="Metallo-hydrolase/oxidoreductase"/>
    <property type="match status" value="1"/>
</dbReference>
<dbReference type="InterPro" id="IPR036866">
    <property type="entry name" value="RibonucZ/Hydroxyglut_hydro"/>
</dbReference>
<protein>
    <submittedName>
        <fullName evidence="2">Metallo-beta-lactamase family protein</fullName>
    </submittedName>
</protein>
<reference evidence="2" key="1">
    <citation type="submission" date="2013-08" db="EMBL/GenBank/DDBJ databases">
        <authorList>
            <person name="Mendez C."/>
            <person name="Richter M."/>
            <person name="Ferrer M."/>
            <person name="Sanchez J."/>
        </authorList>
    </citation>
    <scope>NUCLEOTIDE SEQUENCE</scope>
</reference>
<evidence type="ECO:0000313" key="2">
    <source>
        <dbReference type="EMBL" id="EQD54030.1"/>
    </source>
</evidence>
<accession>T1BIU0</accession>
<proteinExistence type="predicted"/>
<comment type="caution">
    <text evidence="2">The sequence shown here is derived from an EMBL/GenBank/DDBJ whole genome shotgun (WGS) entry which is preliminary data.</text>
</comment>
<reference evidence="2" key="2">
    <citation type="journal article" date="2014" name="ISME J.">
        <title>Microbial stratification in low pH oxic and suboxic macroscopic growths along an acid mine drainage.</title>
        <authorList>
            <person name="Mendez-Garcia C."/>
            <person name="Mesa V."/>
            <person name="Sprenger R.R."/>
            <person name="Richter M."/>
            <person name="Diez M.S."/>
            <person name="Solano J."/>
            <person name="Bargiela R."/>
            <person name="Golyshina O.V."/>
            <person name="Manteca A."/>
            <person name="Ramos J.L."/>
            <person name="Gallego J.R."/>
            <person name="Llorente I."/>
            <person name="Martins Dos Santos V.A."/>
            <person name="Jensen O.N."/>
            <person name="Pelaez A.I."/>
            <person name="Sanchez J."/>
            <person name="Ferrer M."/>
        </authorList>
    </citation>
    <scope>NUCLEOTIDE SEQUENCE</scope>
</reference>
<feature type="non-terminal residue" evidence="2">
    <location>
        <position position="1"/>
    </location>
</feature>
<dbReference type="InterPro" id="IPR001279">
    <property type="entry name" value="Metallo-B-lactamas"/>
</dbReference>
<sequence length="135" mass="15102">PILRLPPQCGPQRLSEHRLEIPCRGGYTRPRRAAVNRPNVRRSGWTTRRLQPTVVDSPGHISLYLPSARLLIAGDALRVEDGQLLGPNPAKTTNMEEAQASIMKMALLRVDTVVCYHGGRYDRQVTGRLRELAEV</sequence>
<dbReference type="AlphaFoldDB" id="T1BIU0"/>
<dbReference type="Gene3D" id="3.60.15.10">
    <property type="entry name" value="Ribonuclease Z/Hydroxyacylglutathione hydrolase-like"/>
    <property type="match status" value="1"/>
</dbReference>
<dbReference type="EMBL" id="AUZZ01004336">
    <property type="protein sequence ID" value="EQD54030.1"/>
    <property type="molecule type" value="Genomic_DNA"/>
</dbReference>
<organism evidence="2">
    <name type="scientific">mine drainage metagenome</name>
    <dbReference type="NCBI Taxonomy" id="410659"/>
    <lineage>
        <taxon>unclassified sequences</taxon>
        <taxon>metagenomes</taxon>
        <taxon>ecological metagenomes</taxon>
    </lineage>
</organism>